<feature type="compositionally biased region" description="Low complexity" evidence="1">
    <location>
        <begin position="96"/>
        <end position="105"/>
    </location>
</feature>
<sequence length="167" mass="18065">MEKILYGSPVHLMVISDVLMVRLLDGKEVDEEGGSTKEGGDGEGKVVIARTTVSNQRFVNKPVVSKLRGLPGFRFIPATLPGKGQPVTEEKKADVPSSSSAAPAAVLKTSTQKQPRDLGQRRQEKRQESERVPGVSAKTGQAGRVKETAIRKGGGCQRQGWVSRREM</sequence>
<reference evidence="2" key="1">
    <citation type="submission" date="2014-11" db="EMBL/GenBank/DDBJ databases">
        <authorList>
            <person name="Otto D Thomas"/>
            <person name="Naeem Raeece"/>
        </authorList>
    </citation>
    <scope>NUCLEOTIDE SEQUENCE</scope>
</reference>
<feature type="region of interest" description="Disordered" evidence="1">
    <location>
        <begin position="77"/>
        <end position="167"/>
    </location>
</feature>
<protein>
    <submittedName>
        <fullName evidence="2">Uncharacterized protein</fullName>
    </submittedName>
</protein>
<organism evidence="2">
    <name type="scientific">Chromera velia CCMP2878</name>
    <dbReference type="NCBI Taxonomy" id="1169474"/>
    <lineage>
        <taxon>Eukaryota</taxon>
        <taxon>Sar</taxon>
        <taxon>Alveolata</taxon>
        <taxon>Colpodellida</taxon>
        <taxon>Chromeraceae</taxon>
        <taxon>Chromera</taxon>
    </lineage>
</organism>
<gene>
    <name evidence="2" type="ORF">Cvel_17208</name>
</gene>
<evidence type="ECO:0000256" key="1">
    <source>
        <dbReference type="SAM" id="MobiDB-lite"/>
    </source>
</evidence>
<proteinExistence type="predicted"/>
<accession>A0A0G4FJ29</accession>
<dbReference type="EMBL" id="CDMZ01000398">
    <property type="protein sequence ID" value="CEM13423.1"/>
    <property type="molecule type" value="Genomic_DNA"/>
</dbReference>
<dbReference type="AlphaFoldDB" id="A0A0G4FJ29"/>
<feature type="compositionally biased region" description="Basic and acidic residues" evidence="1">
    <location>
        <begin position="114"/>
        <end position="131"/>
    </location>
</feature>
<evidence type="ECO:0000313" key="2">
    <source>
        <dbReference type="EMBL" id="CEM13423.1"/>
    </source>
</evidence>
<dbReference type="VEuPathDB" id="CryptoDB:Cvel_17208"/>
<name>A0A0G4FJ29_9ALVE</name>